<feature type="region of interest" description="Disordered" evidence="1">
    <location>
        <begin position="532"/>
        <end position="555"/>
    </location>
</feature>
<feature type="compositionally biased region" description="Polar residues" evidence="1">
    <location>
        <begin position="92"/>
        <end position="103"/>
    </location>
</feature>
<protein>
    <submittedName>
        <fullName evidence="2">Uncharacterized protein</fullName>
    </submittedName>
</protein>
<feature type="compositionally biased region" description="Basic and acidic residues" evidence="1">
    <location>
        <begin position="175"/>
        <end position="189"/>
    </location>
</feature>
<reference evidence="2" key="2">
    <citation type="journal article" date="2023" name="IMA Fungus">
        <title>Comparative genomic study of the Penicillium genus elucidates a diverse pangenome and 15 lateral gene transfer events.</title>
        <authorList>
            <person name="Petersen C."/>
            <person name="Sorensen T."/>
            <person name="Nielsen M.R."/>
            <person name="Sondergaard T.E."/>
            <person name="Sorensen J.L."/>
            <person name="Fitzpatrick D.A."/>
            <person name="Frisvad J.C."/>
            <person name="Nielsen K.L."/>
        </authorList>
    </citation>
    <scope>NUCLEOTIDE SEQUENCE</scope>
    <source>
        <strain evidence="2">IBT 23319</strain>
    </source>
</reference>
<feature type="region of interest" description="Disordered" evidence="1">
    <location>
        <begin position="579"/>
        <end position="685"/>
    </location>
</feature>
<evidence type="ECO:0000313" key="2">
    <source>
        <dbReference type="EMBL" id="KAJ5242510.1"/>
    </source>
</evidence>
<sequence>MTSPRLPDRAQRPPRHKQKTFLAHNAEDNPQRNQLAMSNPLSPLSSSFQNARARSPKIGSSPFLTKTLDEHTVPDAVPSSPLKQTWTDRDAQSPTPSYANENENYIPDDGYHGNNEYDDADDFQEPASSPFRNEAREDTVDLKRLQEYQQTSTTTPRRNFGAPGPNDPESSPFRPDARDETVDFQRLREVQPLSPGLDKRLAVEDPASSPFRPNVRDEAVDSPDLREVPPLSPDLDNRFTAEDPASSPFRPDARDETVDFAKLREVQRLSPDVGEEPVHPESSPFRANVQEDMPEADDIDPQPQEEIEAPRLSIGGVEHSPPVAAYSSPLKAEAEEDVQQDGVEPEELPQESPQPTSQTKHSSPIDKQDLPLRYDNQKGSIQGIDSPKELQKPPRESIGSIQSPTPIISKTSPSKQKSPEERLEVQKLRSSRRSLHRSSLGLDGLSATPRKRSFDETPRGQEEAQAHSSHKKGMVSRSENPDIHVELDEDPSVIHNESSLSMTCATQDRSTIANSIMEDKRNEGMSTVLHEDENAEPDEQSVLGDDYHDSMDETGLSTFSVLPDMTSFAKLRAESPLKSMVGSAGPSSAHRADRYRQSVGGHTPGTAQRGHRVSALLDNDSPTGTPTPRRRASRDIQNPRATPNLLDFGDSVNFFPHQSMQQSGRYSPSRRSPMRPMRQSIRSPSNFSSLLDLDFDVAPAPTPRSLPSITPRELESLKSGFMSEISSLKATLSGKDAEVASLKTAISDAERRVGEALEEVRNEAARREALEIEQAEWDRRGNEMENILRSVRSELVEGERERERLARKAEEAEKGKEQLEGRVVEIESQLSAARSAAPSESSTASSSRQASQSAEATAREVQDAVEKVARELHTLYKGKHETKVAALKKSYETRWEKRLREAEKKLSAAKEENDRLRSELNAAQSDGMANANASMMARENDEHEAEKRVFEAQIKGLQHEMASLKEDSDRLRSDLKLERAEKGELVAAVDEWLAIQQTQPPPPLQQETREPSVSSTGHGEEYLSSNEAPTENHRRSVSRSGSSGIRAPVTGEKRRFGAPSGHSRGNSGGKSGIAVFTPGRGGIMSSIERMGRGGA</sequence>
<feature type="compositionally biased region" description="Basic and acidic residues" evidence="1">
    <location>
        <begin position="798"/>
        <end position="825"/>
    </location>
</feature>
<feature type="compositionally biased region" description="Low complexity" evidence="1">
    <location>
        <begin position="831"/>
        <end position="856"/>
    </location>
</feature>
<evidence type="ECO:0000256" key="1">
    <source>
        <dbReference type="SAM" id="MobiDB-lite"/>
    </source>
</evidence>
<feature type="compositionally biased region" description="Basic and acidic residues" evidence="1">
    <location>
        <begin position="938"/>
        <end position="947"/>
    </location>
</feature>
<dbReference type="InterPro" id="IPR024312">
    <property type="entry name" value="TACC_fungi"/>
</dbReference>
<feature type="compositionally biased region" description="Polar residues" evidence="1">
    <location>
        <begin position="147"/>
        <end position="157"/>
    </location>
</feature>
<dbReference type="EMBL" id="JAPQKT010000001">
    <property type="protein sequence ID" value="KAJ5242510.1"/>
    <property type="molecule type" value="Genomic_DNA"/>
</dbReference>
<feature type="compositionally biased region" description="Low complexity" evidence="1">
    <location>
        <begin position="350"/>
        <end position="359"/>
    </location>
</feature>
<dbReference type="Pfam" id="PF12709">
    <property type="entry name" value="Fungal_TACC"/>
    <property type="match status" value="1"/>
</dbReference>
<keyword evidence="3" id="KW-1185">Reference proteome</keyword>
<reference evidence="2" key="1">
    <citation type="submission" date="2022-11" db="EMBL/GenBank/DDBJ databases">
        <authorList>
            <person name="Petersen C."/>
        </authorList>
    </citation>
    <scope>NUCLEOTIDE SEQUENCE</scope>
    <source>
        <strain evidence="2">IBT 23319</strain>
    </source>
</reference>
<feature type="compositionally biased region" description="Low complexity" evidence="1">
    <location>
        <begin position="665"/>
        <end position="685"/>
    </location>
</feature>
<feature type="compositionally biased region" description="Low complexity" evidence="1">
    <location>
        <begin position="400"/>
        <end position="415"/>
    </location>
</feature>
<evidence type="ECO:0000313" key="3">
    <source>
        <dbReference type="Proteomes" id="UP001147733"/>
    </source>
</evidence>
<feature type="region of interest" description="Disordered" evidence="1">
    <location>
        <begin position="1"/>
        <end position="487"/>
    </location>
</feature>
<feature type="compositionally biased region" description="Polar residues" evidence="1">
    <location>
        <begin position="31"/>
        <end position="52"/>
    </location>
</feature>
<feature type="compositionally biased region" description="Basic and acidic residues" evidence="1">
    <location>
        <begin position="417"/>
        <end position="427"/>
    </location>
</feature>
<comment type="caution">
    <text evidence="2">The sequence shown here is derived from an EMBL/GenBank/DDBJ whole genome shotgun (WGS) entry which is preliminary data.</text>
</comment>
<dbReference type="RefSeq" id="XP_056505514.1">
    <property type="nucleotide sequence ID" value="XM_056639757.1"/>
</dbReference>
<feature type="compositionally biased region" description="Low complexity" evidence="1">
    <location>
        <begin position="437"/>
        <end position="446"/>
    </location>
</feature>
<feature type="compositionally biased region" description="Basic and acidic residues" evidence="1">
    <location>
        <begin position="133"/>
        <end position="146"/>
    </location>
</feature>
<feature type="region of interest" description="Disordered" evidence="1">
    <location>
        <begin position="798"/>
        <end position="865"/>
    </location>
</feature>
<feature type="compositionally biased region" description="Basic and acidic residues" evidence="1">
    <location>
        <begin position="452"/>
        <end position="465"/>
    </location>
</feature>
<gene>
    <name evidence="2" type="ORF">N7469_000837</name>
</gene>
<feature type="compositionally biased region" description="Acidic residues" evidence="1">
    <location>
        <begin position="334"/>
        <end position="349"/>
    </location>
</feature>
<feature type="compositionally biased region" description="Basic and acidic residues" evidence="1">
    <location>
        <begin position="386"/>
        <end position="395"/>
    </location>
</feature>
<dbReference type="Proteomes" id="UP001147733">
    <property type="component" value="Unassembled WGS sequence"/>
</dbReference>
<dbReference type="GeneID" id="81378924"/>
<feature type="region of interest" description="Disordered" evidence="1">
    <location>
        <begin position="921"/>
        <end position="947"/>
    </location>
</feature>
<proteinExistence type="predicted"/>
<feature type="compositionally biased region" description="Basic and acidic residues" evidence="1">
    <location>
        <begin position="363"/>
        <end position="376"/>
    </location>
</feature>
<organism evidence="2 3">
    <name type="scientific">Penicillium citrinum</name>
    <dbReference type="NCBI Taxonomy" id="5077"/>
    <lineage>
        <taxon>Eukaryota</taxon>
        <taxon>Fungi</taxon>
        <taxon>Dikarya</taxon>
        <taxon>Ascomycota</taxon>
        <taxon>Pezizomycotina</taxon>
        <taxon>Eurotiomycetes</taxon>
        <taxon>Eurotiomycetidae</taxon>
        <taxon>Eurotiales</taxon>
        <taxon>Aspergillaceae</taxon>
        <taxon>Penicillium</taxon>
    </lineage>
</organism>
<feature type="compositionally biased region" description="Basic and acidic residues" evidence="1">
    <location>
        <begin position="251"/>
        <end position="267"/>
    </location>
</feature>
<feature type="compositionally biased region" description="Basic and acidic residues" evidence="1">
    <location>
        <begin position="1"/>
        <end position="11"/>
    </location>
</feature>
<feature type="compositionally biased region" description="Acidic residues" evidence="1">
    <location>
        <begin position="292"/>
        <end position="307"/>
    </location>
</feature>
<accession>A0A9W9PDE5</accession>
<dbReference type="OrthoDB" id="5367584at2759"/>
<feature type="region of interest" description="Disordered" evidence="1">
    <location>
        <begin position="993"/>
        <end position="1095"/>
    </location>
</feature>
<name>A0A9W9PDE5_PENCI</name>
<dbReference type="AlphaFoldDB" id="A0A9W9PDE5"/>
<feature type="compositionally biased region" description="Basic and acidic residues" evidence="1">
    <location>
        <begin position="214"/>
        <end position="227"/>
    </location>
</feature>
<feature type="compositionally biased region" description="Polar residues" evidence="1">
    <location>
        <begin position="1012"/>
        <end position="1029"/>
    </location>
</feature>